<dbReference type="HOGENOM" id="CLU_1934791_0_0_9"/>
<evidence type="ECO:0000313" key="4">
    <source>
        <dbReference type="Proteomes" id="UP000013782"/>
    </source>
</evidence>
<evidence type="ECO:0000313" key="3">
    <source>
        <dbReference type="EMBL" id="EOH96370.1"/>
    </source>
</evidence>
<keyword evidence="1" id="KW-1133">Transmembrane helix</keyword>
<dbReference type="EMBL" id="AJAQ01000008">
    <property type="protein sequence ID" value="EOH96370.1"/>
    <property type="molecule type" value="Genomic_DNA"/>
</dbReference>
<keyword evidence="1" id="KW-0812">Transmembrane</keyword>
<dbReference type="EMBL" id="AJAQ01000014">
    <property type="protein sequence ID" value="EOH94815.1"/>
    <property type="molecule type" value="Genomic_DNA"/>
</dbReference>
<keyword evidence="1" id="KW-0472">Membrane</keyword>
<accession>R2SMI9</accession>
<dbReference type="RefSeq" id="WP_010756075.1">
    <property type="nucleotide sequence ID" value="NZ_ASWD01000006.1"/>
</dbReference>
<gene>
    <name evidence="3" type="ORF">UAU_01020</name>
    <name evidence="2" type="ORF">UAU_01737</name>
</gene>
<dbReference type="PATRIC" id="fig|1158607.3.peg.1026"/>
<evidence type="ECO:0000256" key="1">
    <source>
        <dbReference type="SAM" id="Phobius"/>
    </source>
</evidence>
<dbReference type="STRING" id="160454.RV10_GL000737"/>
<protein>
    <submittedName>
        <fullName evidence="3">Uncharacterized protein</fullName>
    </submittedName>
</protein>
<comment type="caution">
    <text evidence="3">The sequence shown here is derived from an EMBL/GenBank/DDBJ whole genome shotgun (WGS) entry which is preliminary data.</text>
</comment>
<reference evidence="3 4" key="1">
    <citation type="submission" date="2013-02" db="EMBL/GenBank/DDBJ databases">
        <title>The Genome Sequence of Enterococcus pallens BAA-351.</title>
        <authorList>
            <consortium name="The Broad Institute Genome Sequencing Platform"/>
            <consortium name="The Broad Institute Genome Sequencing Center for Infectious Disease"/>
            <person name="Earl A.M."/>
            <person name="Gilmore M.S."/>
            <person name="Lebreton F."/>
            <person name="Walker B."/>
            <person name="Young S.K."/>
            <person name="Zeng Q."/>
            <person name="Gargeya S."/>
            <person name="Fitzgerald M."/>
            <person name="Haas B."/>
            <person name="Abouelleil A."/>
            <person name="Alvarado L."/>
            <person name="Arachchi H.M."/>
            <person name="Berlin A.M."/>
            <person name="Chapman S.B."/>
            <person name="Dewar J."/>
            <person name="Goldberg J."/>
            <person name="Griggs A."/>
            <person name="Gujja S."/>
            <person name="Hansen M."/>
            <person name="Howarth C."/>
            <person name="Imamovic A."/>
            <person name="Larimer J."/>
            <person name="McCowan C."/>
            <person name="Murphy C."/>
            <person name="Neiman D."/>
            <person name="Pearson M."/>
            <person name="Priest M."/>
            <person name="Roberts A."/>
            <person name="Saif S."/>
            <person name="Shea T."/>
            <person name="Sisk P."/>
            <person name="Sykes S."/>
            <person name="Wortman J."/>
            <person name="Nusbaum C."/>
            <person name="Birren B."/>
        </authorList>
    </citation>
    <scope>NUCLEOTIDE SEQUENCE [LARGE SCALE GENOMIC DNA]</scope>
    <source>
        <strain evidence="3 4">ATCC BAA-351</strain>
    </source>
</reference>
<sequence>MDWEPIFDILDKINAVTGLVSFIISGVTLFFSIRIKNNVENARDEQTLTFRKPKIIGDLQGYSIYIDKNNVELINKHALKSFLIELEETYPFLKRKKKKVFKSLYESLEKDDWYSIKRGISNLIAYIERI</sequence>
<proteinExistence type="predicted"/>
<organism evidence="3 4">
    <name type="scientific">Enterococcus pallens ATCC BAA-351</name>
    <dbReference type="NCBI Taxonomy" id="1158607"/>
    <lineage>
        <taxon>Bacteria</taxon>
        <taxon>Bacillati</taxon>
        <taxon>Bacillota</taxon>
        <taxon>Bacilli</taxon>
        <taxon>Lactobacillales</taxon>
        <taxon>Enterococcaceae</taxon>
        <taxon>Enterococcus</taxon>
    </lineage>
</organism>
<dbReference type="Proteomes" id="UP000013782">
    <property type="component" value="Unassembled WGS sequence"/>
</dbReference>
<dbReference type="AlphaFoldDB" id="R2SMI9"/>
<keyword evidence="4" id="KW-1185">Reference proteome</keyword>
<feature type="transmembrane region" description="Helical" evidence="1">
    <location>
        <begin position="13"/>
        <end position="33"/>
    </location>
</feature>
<name>R2SMI9_9ENTE</name>
<evidence type="ECO:0000313" key="2">
    <source>
        <dbReference type="EMBL" id="EOH94815.1"/>
    </source>
</evidence>